<dbReference type="Pfam" id="PF08314">
    <property type="entry name" value="Sec39"/>
    <property type="match status" value="1"/>
</dbReference>
<reference evidence="7" key="1">
    <citation type="submission" date="2014-06" db="EMBL/GenBank/DDBJ databases">
        <authorList>
            <person name="Ju J."/>
            <person name="Zhang J."/>
        </authorList>
    </citation>
    <scope>NUCLEOTIDE SEQUENCE</scope>
    <source>
        <strain evidence="7">SscI8</strain>
    </source>
</reference>
<gene>
    <name evidence="8" type="primary">SSCI46540.1</name>
    <name evidence="7" type="ORF">SPSC_05253</name>
</gene>
<evidence type="ECO:0000256" key="1">
    <source>
        <dbReference type="ARBA" id="ARBA00004240"/>
    </source>
</evidence>
<dbReference type="PANTHER" id="PTHR15922">
    <property type="entry name" value="NEUROBLASTOMA-AMPLIFIED SEQUENCE"/>
    <property type="match status" value="1"/>
</dbReference>
<keyword evidence="2" id="KW-0813">Transport</keyword>
<dbReference type="PANTHER" id="PTHR15922:SF2">
    <property type="entry name" value="NBAS SUBUNIT OF NRZ TETHERING COMPLEX"/>
    <property type="match status" value="1"/>
</dbReference>
<dbReference type="OrthoDB" id="27490at2759"/>
<evidence type="ECO:0000313" key="8">
    <source>
        <dbReference type="EMBL" id="CDS00580.1"/>
    </source>
</evidence>
<evidence type="ECO:0000256" key="5">
    <source>
        <dbReference type="SAM" id="MobiDB-lite"/>
    </source>
</evidence>
<evidence type="ECO:0000256" key="3">
    <source>
        <dbReference type="ARBA" id="ARBA00022824"/>
    </source>
</evidence>
<dbReference type="EMBL" id="CCFA01002785">
    <property type="protein sequence ID" value="CDS00580.1"/>
    <property type="molecule type" value="Genomic_DNA"/>
</dbReference>
<feature type="compositionally biased region" description="Polar residues" evidence="5">
    <location>
        <begin position="1"/>
        <end position="12"/>
    </location>
</feature>
<evidence type="ECO:0000256" key="4">
    <source>
        <dbReference type="ARBA" id="ARBA00022927"/>
    </source>
</evidence>
<dbReference type="GO" id="GO:0070939">
    <property type="term" value="C:Dsl1/NZR complex"/>
    <property type="evidence" value="ECO:0007669"/>
    <property type="project" value="TreeGrafter"/>
</dbReference>
<feature type="region of interest" description="Disordered" evidence="5">
    <location>
        <begin position="921"/>
        <end position="953"/>
    </location>
</feature>
<feature type="domain" description="Sec39" evidence="6">
    <location>
        <begin position="578"/>
        <end position="852"/>
    </location>
</feature>
<dbReference type="GO" id="GO:0000149">
    <property type="term" value="F:SNARE binding"/>
    <property type="evidence" value="ECO:0007669"/>
    <property type="project" value="TreeGrafter"/>
</dbReference>
<dbReference type="GO" id="GO:0006890">
    <property type="term" value="P:retrograde vesicle-mediated transport, Golgi to endoplasmic reticulum"/>
    <property type="evidence" value="ECO:0007669"/>
    <property type="project" value="InterPro"/>
</dbReference>
<dbReference type="GO" id="GO:0015031">
    <property type="term" value="P:protein transport"/>
    <property type="evidence" value="ECO:0007669"/>
    <property type="project" value="UniProtKB-KW"/>
</dbReference>
<evidence type="ECO:0000313" key="9">
    <source>
        <dbReference type="Proteomes" id="UP000242770"/>
    </source>
</evidence>
<accession>A0A0F7RVX1</accession>
<feature type="region of interest" description="Disordered" evidence="5">
    <location>
        <begin position="300"/>
        <end position="326"/>
    </location>
</feature>
<feature type="compositionally biased region" description="Low complexity" evidence="5">
    <location>
        <begin position="303"/>
        <end position="326"/>
    </location>
</feature>
<dbReference type="EMBL" id="LK056685">
    <property type="protein sequence ID" value="CDR88649.1"/>
    <property type="molecule type" value="Genomic_DNA"/>
</dbReference>
<reference evidence="8" key="2">
    <citation type="submission" date="2014-06" db="EMBL/GenBank/DDBJ databases">
        <authorList>
            <person name="Berkman J.Paul."/>
        </authorList>
    </citation>
    <scope>NUCLEOTIDE SEQUENCE [LARGE SCALE GENOMIC DNA]</scope>
</reference>
<evidence type="ECO:0000256" key="2">
    <source>
        <dbReference type="ARBA" id="ARBA00022448"/>
    </source>
</evidence>
<sequence>MSVMSGSSTGTAARSRKLNRQDSRHLQRRWIELIDEWHSTTTTSLSTRDSLVEQITHHAELLCSIIKDRSWLLDAFQLAINAVLFPENALKDDSEELNRVEQLGQQLLQLANRTVVLPHLQSLKERNAEPSQVEKVKTTLEEWMRLSRRLAVFERLRSLQQMLGLPPLPLPLVLEESTPSLLLCLASLPNGASVVAPLLRSFPWLVDESASVRLVILKQLLAGAQGRDQFAQLAEYGLLIGWKDGHEASIWSNPKQELSLEDLVQFYNGIIKGLRDSGTVEQAEALLDVLSTLSNGDDAQTLSTQLQPSKPTSSPPSTTTTHQLTPRFDLPTIQSLATHLSTHSDQNSKTHQHLASQLLSTHTTDQVVQRTIQLLDTHDNLTVRMFGLDIASRTSSAALLAALLYAKPPVNAFRLNLETPHILLQLAQTMLSQLQSSRTTSPQGGNSTLLSEALRSTLDLDRDTSVPACQIHLLSQRVDLSQISLHLHWLMAIKTLVEGQTVKPVALDMCWLAAYGGAQPQSGVEQLRAFRELVESFDAAHPAPIGRAALDQGLVRFRAGWDAFYHDCLALCGGGGGEEAPFAQVAREVAVEKLLSQLLRTGDVELFRKIGGEGDVSQTKVEEMVLDVSTSLFDQARVASTRSKDVRLSLEVLSALPAESARAKSQKDFIEAACRLSSFKIKSIINPGQLMEPKEIRATPDKMDLVARLLATQGDAHRSPELVLDVANRLCGIHSASSDKVSDKTLVEARTLAMLADASTAAEDFEDAASFCQRLVDRVGTVRSRVATSTSAAEIVEIAWKTCFQLSKHPLWEDTPSRISMLAHAMTLCPPTQLNAMLRQWQALDQQLVAEVETGKEFASTKKAAAAGGMGWLGAGPGGRGVGDYISAQTAASVGAGLVDTAANLLPLSFSPLSYFGSSATNTSTSSGTSAAPRATAAAAGGAGATTQEQEPKVDARTARLFDFDNVSGASSSGGYVDPTERAVRAARAARDFLGWKNGGGDGTQQQQQSGGSAMGGFSFSRGVGWLIGDGESR</sequence>
<proteinExistence type="predicted"/>
<feature type="region of interest" description="Disordered" evidence="5">
    <location>
        <begin position="1"/>
        <end position="20"/>
    </location>
</feature>
<evidence type="ECO:0000259" key="6">
    <source>
        <dbReference type="Pfam" id="PF08314"/>
    </source>
</evidence>
<reference evidence="9" key="3">
    <citation type="submission" date="2014-06" db="EMBL/GenBank/DDBJ databases">
        <authorList>
            <person name="Berkman P.J."/>
        </authorList>
    </citation>
    <scope>NUCLEOTIDE SEQUENCE [LARGE SCALE GENOMIC DNA]</scope>
</reference>
<evidence type="ECO:0000313" key="7">
    <source>
        <dbReference type="EMBL" id="CDR88649.1"/>
    </source>
</evidence>
<dbReference type="AlphaFoldDB" id="A0A0F7RVX1"/>
<dbReference type="STRING" id="49012.A0A0F7RVX1"/>
<organism evidence="8 9">
    <name type="scientific">Sporisorium scitamineum</name>
    <dbReference type="NCBI Taxonomy" id="49012"/>
    <lineage>
        <taxon>Eukaryota</taxon>
        <taxon>Fungi</taxon>
        <taxon>Dikarya</taxon>
        <taxon>Basidiomycota</taxon>
        <taxon>Ustilaginomycotina</taxon>
        <taxon>Ustilaginomycetes</taxon>
        <taxon>Ustilaginales</taxon>
        <taxon>Ustilaginaceae</taxon>
        <taxon>Sporisorium</taxon>
    </lineage>
</organism>
<dbReference type="Proteomes" id="UP000242770">
    <property type="component" value="Unassembled WGS sequence"/>
</dbReference>
<keyword evidence="9" id="KW-1185">Reference proteome</keyword>
<feature type="compositionally biased region" description="Low complexity" evidence="5">
    <location>
        <begin position="921"/>
        <end position="940"/>
    </location>
</feature>
<protein>
    <recommendedName>
        <fullName evidence="6">Sec39 domain-containing protein</fullName>
    </recommendedName>
</protein>
<keyword evidence="4" id="KW-0653">Protein transport</keyword>
<comment type="subcellular location">
    <subcellularLocation>
        <location evidence="1">Endoplasmic reticulum</location>
    </subcellularLocation>
</comment>
<feature type="region of interest" description="Disordered" evidence="5">
    <location>
        <begin position="995"/>
        <end position="1018"/>
    </location>
</feature>
<dbReference type="InterPro" id="IPR013244">
    <property type="entry name" value="Sec39_domain"/>
</dbReference>
<keyword evidence="3" id="KW-0256">Endoplasmic reticulum</keyword>
<name>A0A0F7RVX1_9BASI</name>
<feature type="compositionally biased region" description="Low complexity" evidence="5">
    <location>
        <begin position="1004"/>
        <end position="1018"/>
    </location>
</feature>